<dbReference type="SMART" id="SM00368">
    <property type="entry name" value="LRR_RI"/>
    <property type="match status" value="6"/>
</dbReference>
<dbReference type="Gene3D" id="3.80.10.10">
    <property type="entry name" value="Ribonuclease Inhibitor"/>
    <property type="match status" value="2"/>
</dbReference>
<dbReference type="InterPro" id="IPR022413">
    <property type="entry name" value="ATP-guanido_PTrfase_N"/>
</dbReference>
<evidence type="ECO:0000256" key="7">
    <source>
        <dbReference type="PROSITE-ProRule" id="PRU00843"/>
    </source>
</evidence>
<dbReference type="Pfam" id="PF00217">
    <property type="entry name" value="ATP-gua_Ptrans"/>
    <property type="match status" value="1"/>
</dbReference>
<evidence type="ECO:0000256" key="2">
    <source>
        <dbReference type="ARBA" id="ARBA00022679"/>
    </source>
</evidence>
<organism evidence="10 11">
    <name type="scientific">Chrysochromulina tobinii</name>
    <dbReference type="NCBI Taxonomy" id="1460289"/>
    <lineage>
        <taxon>Eukaryota</taxon>
        <taxon>Haptista</taxon>
        <taxon>Haptophyta</taxon>
        <taxon>Prymnesiophyceae</taxon>
        <taxon>Prymnesiales</taxon>
        <taxon>Chrysochromulinaceae</taxon>
        <taxon>Chrysochromulina</taxon>
    </lineage>
</organism>
<name>A0A0M0K029_9EUKA</name>
<keyword evidence="4 7" id="KW-0418">Kinase</keyword>
<feature type="domain" description="Phosphagen kinase C-terminal" evidence="9">
    <location>
        <begin position="333"/>
        <end position="530"/>
    </location>
</feature>
<dbReference type="InterPro" id="IPR001611">
    <property type="entry name" value="Leu-rich_rpt"/>
</dbReference>
<feature type="non-terminal residue" evidence="10">
    <location>
        <position position="1"/>
    </location>
</feature>
<keyword evidence="3 7" id="KW-0547">Nucleotide-binding</keyword>
<evidence type="ECO:0000256" key="1">
    <source>
        <dbReference type="ARBA" id="ARBA00006798"/>
    </source>
</evidence>
<dbReference type="OrthoDB" id="430219at2759"/>
<comment type="caution">
    <text evidence="7">Lacks conserved residue(s) required for the propagation of feature annotation.</text>
</comment>
<dbReference type="Gene3D" id="3.30.590.10">
    <property type="entry name" value="Glutamine synthetase/guanido kinase, catalytic domain"/>
    <property type="match status" value="1"/>
</dbReference>
<dbReference type="GO" id="GO:0004111">
    <property type="term" value="F:creatine kinase activity"/>
    <property type="evidence" value="ECO:0007669"/>
    <property type="project" value="InterPro"/>
</dbReference>
<dbReference type="Proteomes" id="UP000037460">
    <property type="component" value="Unassembled WGS sequence"/>
</dbReference>
<dbReference type="PANTHER" id="PTHR11547:SF38">
    <property type="entry name" value="ARGININE KINASE 1-RELATED"/>
    <property type="match status" value="1"/>
</dbReference>
<dbReference type="EMBL" id="JWZX01001817">
    <property type="protein sequence ID" value="KOO32251.1"/>
    <property type="molecule type" value="Genomic_DNA"/>
</dbReference>
<dbReference type="InterPro" id="IPR032675">
    <property type="entry name" value="LRR_dom_sf"/>
</dbReference>
<evidence type="ECO:0000256" key="3">
    <source>
        <dbReference type="ARBA" id="ARBA00022741"/>
    </source>
</evidence>
<comment type="caution">
    <text evidence="10">The sequence shown here is derived from an EMBL/GenBank/DDBJ whole genome shotgun (WGS) entry which is preliminary data.</text>
</comment>
<feature type="binding site" evidence="7">
    <location>
        <position position="451"/>
    </location>
    <ligand>
        <name>ATP</name>
        <dbReference type="ChEBI" id="CHEBI:30616"/>
    </ligand>
</feature>
<dbReference type="Gene3D" id="1.10.135.10">
    <property type="entry name" value="ATP:guanido phosphotransferase, N-terminal domain"/>
    <property type="match status" value="1"/>
</dbReference>
<dbReference type="InterPro" id="IPR022414">
    <property type="entry name" value="ATP-guanido_PTrfase_cat"/>
</dbReference>
<dbReference type="PROSITE" id="PS51509">
    <property type="entry name" value="PHOSPHAGEN_KINASE_N"/>
    <property type="match status" value="1"/>
</dbReference>
<dbReference type="GO" id="GO:0005615">
    <property type="term" value="C:extracellular space"/>
    <property type="evidence" value="ECO:0007669"/>
    <property type="project" value="TreeGrafter"/>
</dbReference>
<evidence type="ECO:0000313" key="10">
    <source>
        <dbReference type="EMBL" id="KOO32251.1"/>
    </source>
</evidence>
<sequence length="965" mass="104593">DLRGTCLCGTTLDAATGYTLEGIGVLCTALAHPHCALEHLELSENAIRADREEQAPSTLPLPLYKIGKTDVERLAALHPDVRLAMLRSLDYPALFREAAQRKGLVLPSLESLASMEAKSLIELWNSALRAEAELEAPSRALDSASARAEAPIATEGGHPLSLSSALADEVAQRVVVHAQRGGLPGGEIGPDDIEFLRQALSSTHLPAELQHSELNHRHERYERGYPYLAASERHTSLMAKHLTPELYDELKDQRTATGITIDDVIRPGVRLPDHPIGALAAESECYETFPALFDVLVHDWHGWHRSQSPSHKSDIDATKLEIPSGWHQAASTCLRGIRIDVRRNFVGWMFTPSLNVTGRAGVERASQAFFEQLSEEHVGKYHPLVSIDEPTRTRLRAEEIYFETPDLRILQAGAGAAPCSSSLAEWDVHRGVYRSTSGQFAVMVNEEDHLRMIVRREDGDLLEGFHSLCSALGALDRSHAATAGIAVSPRRGALTVSPANLGTGMRVTLTLHLPHLGRDPTALEAISSQLLRQAAGTDALVKRSTRRDDRGDTVGSWEVSFGEAGARFCIGRYYGTVEMLCVSMSRIGGSQSIDFTALAALCTNRLPPSSLRVLRLSGNQLAGIDAVGGGERKEAGVNEILEMLQSGDCELDELDLSMNMLSTDDAQALLQASMEPSAGRRCSVRQLRINQWAVPVELLVQEELHVLDLSRQKIGPPDAELLAATLLTRRRLQPTCLNLSGNALGTEGALAIVRAIVKRASGNWRVPLRELHLANVKLRAEGAALLLRELQHLPSLVLLDLSSNPLLSKADSRESPSGADNPAEPSEGASRLVYMEALEALRELLSISGLALRVLRLSNCQLCTADALEKLSPHNGNRVDVRSIEAVASALRECKCPLTEGRGGSGGALAGDVALFLAATGGDLFRMGISLEEEMHRYEGHDDDVTCVAMRGEMTISGGADRARR</sequence>
<dbReference type="InterPro" id="IPR036802">
    <property type="entry name" value="ATP-guanido_PTrfase_N_sf"/>
</dbReference>
<dbReference type="InterPro" id="IPR000749">
    <property type="entry name" value="ATP-guanido_PTrfase"/>
</dbReference>
<dbReference type="SUPFAM" id="SSF48034">
    <property type="entry name" value="Guanido kinase N-terminal domain"/>
    <property type="match status" value="1"/>
</dbReference>
<dbReference type="GO" id="GO:0005524">
    <property type="term" value="F:ATP binding"/>
    <property type="evidence" value="ECO:0007669"/>
    <property type="project" value="UniProtKB-UniRule"/>
</dbReference>
<feature type="binding site" evidence="7">
    <location>
        <begin position="336"/>
        <end position="340"/>
    </location>
    <ligand>
        <name>ATP</name>
        <dbReference type="ChEBI" id="CHEBI:30616"/>
    </ligand>
</feature>
<dbReference type="SUPFAM" id="SSF52047">
    <property type="entry name" value="RNI-like"/>
    <property type="match status" value="1"/>
</dbReference>
<gene>
    <name evidence="10" type="ORF">Ctob_012020</name>
</gene>
<keyword evidence="5 7" id="KW-0067">ATP-binding</keyword>
<feature type="binding site" evidence="7">
    <location>
        <begin position="506"/>
        <end position="510"/>
    </location>
    <ligand>
        <name>ATP</name>
        <dbReference type="ChEBI" id="CHEBI:30616"/>
    </ligand>
</feature>
<dbReference type="Pfam" id="PF02807">
    <property type="entry name" value="ATP-gua_PtransN"/>
    <property type="match status" value="1"/>
</dbReference>
<dbReference type="PROSITE" id="PS51510">
    <property type="entry name" value="PHOSPHAGEN_KINASE_C"/>
    <property type="match status" value="1"/>
</dbReference>
<dbReference type="GO" id="GO:0046314">
    <property type="term" value="P:phosphocreatine biosynthetic process"/>
    <property type="evidence" value="ECO:0007669"/>
    <property type="project" value="InterPro"/>
</dbReference>
<accession>A0A0M0K029</accession>
<evidence type="ECO:0000256" key="6">
    <source>
        <dbReference type="PROSITE-ProRule" id="PRU00842"/>
    </source>
</evidence>
<dbReference type="InterPro" id="IPR014746">
    <property type="entry name" value="Gln_synth/guanido_kin_cat_dom"/>
</dbReference>
<reference evidence="11" key="1">
    <citation type="journal article" date="2015" name="PLoS Genet.">
        <title>Genome Sequence and Transcriptome Analyses of Chrysochromulina tobin: Metabolic Tools for Enhanced Algal Fitness in the Prominent Order Prymnesiales (Haptophyceae).</title>
        <authorList>
            <person name="Hovde B.T."/>
            <person name="Deodato C.R."/>
            <person name="Hunsperger H.M."/>
            <person name="Ryken S.A."/>
            <person name="Yost W."/>
            <person name="Jha R.K."/>
            <person name="Patterson J."/>
            <person name="Monnat R.J. Jr."/>
            <person name="Barlow S.B."/>
            <person name="Starkenburg S.R."/>
            <person name="Cattolico R.A."/>
        </authorList>
    </citation>
    <scope>NUCLEOTIDE SEQUENCE</scope>
    <source>
        <strain evidence="11">CCMP291</strain>
    </source>
</reference>
<protein>
    <submittedName>
        <fullName evidence="10">Creatine kinase m-type</fullName>
    </submittedName>
</protein>
<evidence type="ECO:0000256" key="4">
    <source>
        <dbReference type="ARBA" id="ARBA00022777"/>
    </source>
</evidence>
<comment type="similarity">
    <text evidence="1 6">Belongs to the ATP:guanido phosphotransferase family.</text>
</comment>
<dbReference type="AlphaFoldDB" id="A0A0M0K029"/>
<dbReference type="PANTHER" id="PTHR11547">
    <property type="entry name" value="ARGININE OR CREATINE KINASE"/>
    <property type="match status" value="1"/>
</dbReference>
<dbReference type="SUPFAM" id="SSF55931">
    <property type="entry name" value="Glutamine synthetase/guanido kinase"/>
    <property type="match status" value="1"/>
</dbReference>
<evidence type="ECO:0000256" key="5">
    <source>
        <dbReference type="ARBA" id="ARBA00022840"/>
    </source>
</evidence>
<dbReference type="Pfam" id="PF13516">
    <property type="entry name" value="LRR_6"/>
    <property type="match status" value="1"/>
</dbReference>
<proteinExistence type="inferred from homology"/>
<evidence type="ECO:0000259" key="9">
    <source>
        <dbReference type="PROSITE" id="PS51510"/>
    </source>
</evidence>
<evidence type="ECO:0000313" key="11">
    <source>
        <dbReference type="Proteomes" id="UP000037460"/>
    </source>
</evidence>
<evidence type="ECO:0000259" key="8">
    <source>
        <dbReference type="PROSITE" id="PS51509"/>
    </source>
</evidence>
<keyword evidence="11" id="KW-1185">Reference proteome</keyword>
<feature type="domain" description="Phosphagen kinase N-terminal" evidence="8">
    <location>
        <begin position="220"/>
        <end position="302"/>
    </location>
</feature>
<keyword evidence="2 7" id="KW-0808">Transferase</keyword>